<evidence type="ECO:0000256" key="10">
    <source>
        <dbReference type="SAM" id="MobiDB-lite"/>
    </source>
</evidence>
<dbReference type="CDD" id="cd20356">
    <property type="entry name" value="Rcat_RBR_HHARI-like"/>
    <property type="match status" value="1"/>
</dbReference>
<dbReference type="InterPro" id="IPR017907">
    <property type="entry name" value="Znf_RING_CS"/>
</dbReference>
<reference evidence="13 14" key="1">
    <citation type="submission" date="2024-01" db="EMBL/GenBank/DDBJ databases">
        <authorList>
            <consortium name="Genoscope - CEA"/>
            <person name="William W."/>
        </authorList>
    </citation>
    <scope>NUCLEOTIDE SEQUENCE [LARGE SCALE GENOMIC DNA]</scope>
    <source>
        <strain evidence="13 14">29B2s-10</strain>
    </source>
</reference>
<evidence type="ECO:0000256" key="1">
    <source>
        <dbReference type="ARBA" id="ARBA00001798"/>
    </source>
</evidence>
<evidence type="ECO:0000256" key="8">
    <source>
        <dbReference type="ARBA" id="ARBA00022833"/>
    </source>
</evidence>
<organism evidence="13 14">
    <name type="scientific">[Candida] anglica</name>
    <dbReference type="NCBI Taxonomy" id="148631"/>
    <lineage>
        <taxon>Eukaryota</taxon>
        <taxon>Fungi</taxon>
        <taxon>Dikarya</taxon>
        <taxon>Ascomycota</taxon>
        <taxon>Saccharomycotina</taxon>
        <taxon>Pichiomycetes</taxon>
        <taxon>Debaryomycetaceae</taxon>
        <taxon>Kurtzmaniella</taxon>
    </lineage>
</organism>
<evidence type="ECO:0000256" key="6">
    <source>
        <dbReference type="ARBA" id="ARBA00022771"/>
    </source>
</evidence>
<dbReference type="EMBL" id="OZ004256">
    <property type="protein sequence ID" value="CAK7905412.1"/>
    <property type="molecule type" value="Genomic_DNA"/>
</dbReference>
<proteinExistence type="predicted"/>
<dbReference type="InterPro" id="IPR018957">
    <property type="entry name" value="Znf_C3HC4_RING-type"/>
</dbReference>
<dbReference type="Pfam" id="PF19422">
    <property type="entry name" value="Ariadne"/>
    <property type="match status" value="1"/>
</dbReference>
<dbReference type="PROSITE" id="PS51873">
    <property type="entry name" value="TRIAD"/>
    <property type="match status" value="1"/>
</dbReference>
<keyword evidence="4" id="KW-0479">Metal-binding</keyword>
<dbReference type="SMART" id="SM00184">
    <property type="entry name" value="RING"/>
    <property type="match status" value="1"/>
</dbReference>
<accession>A0ABP0EBM5</accession>
<protein>
    <recommendedName>
        <fullName evidence="2">RBR-type E3 ubiquitin transferase</fullName>
        <ecNumber evidence="2">2.3.2.31</ecNumber>
    </recommendedName>
</protein>
<dbReference type="InterPro" id="IPR031127">
    <property type="entry name" value="E3_UB_ligase_RBR"/>
</dbReference>
<dbReference type="SUPFAM" id="SSF57850">
    <property type="entry name" value="RING/U-box"/>
    <property type="match status" value="2"/>
</dbReference>
<evidence type="ECO:0000256" key="4">
    <source>
        <dbReference type="ARBA" id="ARBA00022723"/>
    </source>
</evidence>
<dbReference type="Proteomes" id="UP001497600">
    <property type="component" value="Chromosome D"/>
</dbReference>
<dbReference type="InterPro" id="IPR045840">
    <property type="entry name" value="Ariadne"/>
</dbReference>
<keyword evidence="6 9" id="KW-0863">Zinc-finger</keyword>
<dbReference type="EC" id="2.3.2.31" evidence="2"/>
<dbReference type="Pfam" id="PF00097">
    <property type="entry name" value="zf-C3HC4"/>
    <property type="match status" value="1"/>
</dbReference>
<feature type="region of interest" description="Disordered" evidence="10">
    <location>
        <begin position="19"/>
        <end position="55"/>
    </location>
</feature>
<dbReference type="InterPro" id="IPR013083">
    <property type="entry name" value="Znf_RING/FYVE/PHD"/>
</dbReference>
<keyword evidence="3" id="KW-0808">Transferase</keyword>
<sequence>MSESECFSDDIDFEYEEDDSYLSGTDDQFEEEVFEETSGPNRGDQDNGRNIISDSDSKEFLSPVKYRAWTTEDFIRTHFYDKCRRLQDQQLPQCDFDEILVMLQVKNWQEDNVINAYYDNKEEFFKECGFSTEGKNSGTFESMANFTCPICCEEGDLETYSLVCGHRYCVACYVRYLGEVVHDGNVIRCPGCSMSLGNGDIETMLRDKQDQNQNNLLEFPIDGKFDELHISTNFGTKLSTISEVGPNNSIFKPNFNVHSRESEDSKVSGDLQSSASQDHQQSVQLVACSRLFIEQQNRYKWCPVPDCPSLIEYPDFHPQSSNVNLANVPIVICSQNHEFCYSCSYENHLPCPCWLVELWIKKCQDDSETVSWIQANTQACPQCSAQIEKNGGCNHMSCKKCKFDFCWICLKDWKEHGQEYYRCNRFDPKTADSIKKFQQSKRLSLQRYLHFYKRFTVHESSMRGDQITLDRVDNKMKEYMLEESKKQGESKGSTKGKQSHRSSLSWIDVQFLHDAIRQLTNGRKTLKWTYCFAFYLSKTNFAEIFESMQDYLNKTVEDLSRIFEEINDRRNNESSSKLIMKHKKEIINLSNLVAQRQAKLVDCAYSGLQQGLLKFETREE</sequence>
<name>A0ABP0EBM5_9ASCO</name>
<dbReference type="Gene3D" id="1.20.120.1750">
    <property type="match status" value="1"/>
</dbReference>
<evidence type="ECO:0000256" key="9">
    <source>
        <dbReference type="PROSITE-ProRule" id="PRU00175"/>
    </source>
</evidence>
<keyword evidence="5" id="KW-0677">Repeat</keyword>
<evidence type="ECO:0000256" key="7">
    <source>
        <dbReference type="ARBA" id="ARBA00022786"/>
    </source>
</evidence>
<feature type="domain" description="RING-type" evidence="11">
    <location>
        <begin position="148"/>
        <end position="193"/>
    </location>
</feature>
<gene>
    <name evidence="13" type="ORF">CAAN4_D13960</name>
</gene>
<evidence type="ECO:0000256" key="3">
    <source>
        <dbReference type="ARBA" id="ARBA00022679"/>
    </source>
</evidence>
<evidence type="ECO:0000259" key="11">
    <source>
        <dbReference type="PROSITE" id="PS50089"/>
    </source>
</evidence>
<comment type="catalytic activity">
    <reaction evidence="1">
        <text>[E2 ubiquitin-conjugating enzyme]-S-ubiquitinyl-L-cysteine + [acceptor protein]-L-lysine = [E2 ubiquitin-conjugating enzyme]-L-cysteine + [acceptor protein]-N(6)-ubiquitinyl-L-lysine.</text>
        <dbReference type="EC" id="2.3.2.31"/>
    </reaction>
</comment>
<dbReference type="Gene3D" id="3.30.40.10">
    <property type="entry name" value="Zinc/RING finger domain, C3HC4 (zinc finger)"/>
    <property type="match status" value="1"/>
</dbReference>
<evidence type="ECO:0000313" key="14">
    <source>
        <dbReference type="Proteomes" id="UP001497600"/>
    </source>
</evidence>
<dbReference type="Pfam" id="PF22191">
    <property type="entry name" value="IBR_1"/>
    <property type="match status" value="1"/>
</dbReference>
<dbReference type="PANTHER" id="PTHR11685">
    <property type="entry name" value="RBR FAMILY RING FINGER AND IBR DOMAIN-CONTAINING"/>
    <property type="match status" value="1"/>
</dbReference>
<feature type="domain" description="RING-type" evidence="12">
    <location>
        <begin position="144"/>
        <end position="427"/>
    </location>
</feature>
<dbReference type="SMART" id="SM00647">
    <property type="entry name" value="IBR"/>
    <property type="match status" value="2"/>
</dbReference>
<evidence type="ECO:0000256" key="2">
    <source>
        <dbReference type="ARBA" id="ARBA00012251"/>
    </source>
</evidence>
<evidence type="ECO:0000259" key="12">
    <source>
        <dbReference type="PROSITE" id="PS51873"/>
    </source>
</evidence>
<dbReference type="PROSITE" id="PS00518">
    <property type="entry name" value="ZF_RING_1"/>
    <property type="match status" value="1"/>
</dbReference>
<keyword evidence="8" id="KW-0862">Zinc</keyword>
<evidence type="ECO:0000256" key="5">
    <source>
        <dbReference type="ARBA" id="ARBA00022737"/>
    </source>
</evidence>
<dbReference type="Pfam" id="PF01485">
    <property type="entry name" value="IBR"/>
    <property type="match status" value="1"/>
</dbReference>
<dbReference type="InterPro" id="IPR044066">
    <property type="entry name" value="TRIAD_supradom"/>
</dbReference>
<keyword evidence="14" id="KW-1185">Reference proteome</keyword>
<dbReference type="InterPro" id="IPR001841">
    <property type="entry name" value="Znf_RING"/>
</dbReference>
<evidence type="ECO:0000313" key="13">
    <source>
        <dbReference type="EMBL" id="CAK7905412.1"/>
    </source>
</evidence>
<dbReference type="PROSITE" id="PS50089">
    <property type="entry name" value="ZF_RING_2"/>
    <property type="match status" value="1"/>
</dbReference>
<dbReference type="InterPro" id="IPR002867">
    <property type="entry name" value="IBR_dom"/>
</dbReference>
<keyword evidence="7" id="KW-0833">Ubl conjugation pathway</keyword>